<proteinExistence type="predicted"/>
<name>A0A518AKZ0_9BACT</name>
<keyword evidence="2" id="KW-1185">Reference proteome</keyword>
<dbReference type="EMBL" id="CP036278">
    <property type="protein sequence ID" value="QDU55402.1"/>
    <property type="molecule type" value="Genomic_DNA"/>
</dbReference>
<dbReference type="AlphaFoldDB" id="A0A518AKZ0"/>
<dbReference type="Proteomes" id="UP000315750">
    <property type="component" value="Chromosome"/>
</dbReference>
<reference evidence="1 2" key="1">
    <citation type="submission" date="2019-02" db="EMBL/GenBank/DDBJ databases">
        <title>Deep-cultivation of Planctomycetes and their phenomic and genomic characterization uncovers novel biology.</title>
        <authorList>
            <person name="Wiegand S."/>
            <person name="Jogler M."/>
            <person name="Boedeker C."/>
            <person name="Pinto D."/>
            <person name="Vollmers J."/>
            <person name="Rivas-Marin E."/>
            <person name="Kohn T."/>
            <person name="Peeters S.H."/>
            <person name="Heuer A."/>
            <person name="Rast P."/>
            <person name="Oberbeckmann S."/>
            <person name="Bunk B."/>
            <person name="Jeske O."/>
            <person name="Meyerdierks A."/>
            <person name="Storesund J.E."/>
            <person name="Kallscheuer N."/>
            <person name="Luecker S."/>
            <person name="Lage O.M."/>
            <person name="Pohl T."/>
            <person name="Merkel B.J."/>
            <person name="Hornburger P."/>
            <person name="Mueller R.-W."/>
            <person name="Bruemmer F."/>
            <person name="Labrenz M."/>
            <person name="Spormann A.M."/>
            <person name="Op den Camp H."/>
            <person name="Overmann J."/>
            <person name="Amann R."/>
            <person name="Jetten M.S.M."/>
            <person name="Mascher T."/>
            <person name="Medema M.H."/>
            <person name="Devos D.P."/>
            <person name="Kaster A.-K."/>
            <person name="Ovreas L."/>
            <person name="Rohde M."/>
            <person name="Galperin M.Y."/>
            <person name="Jogler C."/>
        </authorList>
    </citation>
    <scope>NUCLEOTIDE SEQUENCE [LARGE SCALE GENOMIC DNA]</scope>
    <source>
        <strain evidence="1 2">Pan181</strain>
    </source>
</reference>
<evidence type="ECO:0000313" key="1">
    <source>
        <dbReference type="EMBL" id="QDU55402.1"/>
    </source>
</evidence>
<sequence length="56" mass="6536">MKPSELARNKRALSRRNAWLAAHGYDGYNTVYLTMQHLMAREPPFKRGRRKKPHAG</sequence>
<protein>
    <submittedName>
        <fullName evidence="1">Uncharacterized protein</fullName>
    </submittedName>
</protein>
<evidence type="ECO:0000313" key="2">
    <source>
        <dbReference type="Proteomes" id="UP000315750"/>
    </source>
</evidence>
<accession>A0A518AKZ0</accession>
<gene>
    <name evidence="1" type="ORF">Pan181_15910</name>
</gene>
<organism evidence="1 2">
    <name type="scientific">Aeoliella mucimassa</name>
    <dbReference type="NCBI Taxonomy" id="2527972"/>
    <lineage>
        <taxon>Bacteria</taxon>
        <taxon>Pseudomonadati</taxon>
        <taxon>Planctomycetota</taxon>
        <taxon>Planctomycetia</taxon>
        <taxon>Pirellulales</taxon>
        <taxon>Lacipirellulaceae</taxon>
        <taxon>Aeoliella</taxon>
    </lineage>
</organism>
<dbReference type="KEGG" id="amuc:Pan181_15910"/>